<dbReference type="Pfam" id="PF00550">
    <property type="entry name" value="PP-binding"/>
    <property type="match status" value="1"/>
</dbReference>
<evidence type="ECO:0000256" key="3">
    <source>
        <dbReference type="SAM" id="MobiDB-lite"/>
    </source>
</evidence>
<organism evidence="5">
    <name type="scientific">Streptomyces sp. R39</name>
    <dbReference type="NCBI Taxonomy" id="3238631"/>
    <lineage>
        <taxon>Bacteria</taxon>
        <taxon>Bacillati</taxon>
        <taxon>Actinomycetota</taxon>
        <taxon>Actinomycetes</taxon>
        <taxon>Kitasatosporales</taxon>
        <taxon>Streptomycetaceae</taxon>
        <taxon>Streptomyces</taxon>
    </lineage>
</organism>
<evidence type="ECO:0000256" key="1">
    <source>
        <dbReference type="ARBA" id="ARBA00022450"/>
    </source>
</evidence>
<evidence type="ECO:0000259" key="4">
    <source>
        <dbReference type="PROSITE" id="PS50075"/>
    </source>
</evidence>
<dbReference type="InterPro" id="IPR009081">
    <property type="entry name" value="PP-bd_ACP"/>
</dbReference>
<evidence type="ECO:0000313" key="5">
    <source>
        <dbReference type="EMBL" id="XDQ43739.1"/>
    </source>
</evidence>
<sequence length="151" mass="16798">MDQTTQTWVFDDLDDDELDDFDYEFEHDQIVEVVPPSLTHLASVGLAERTRLIDAYVRGELARVLRVAPESIDTVGRPMNSLGIGSITGLELQRRMEAALRVDVNLNRLLRANSAAELVDCLAGQLGPEDSPHKHAGRDEHHLVAHVPSPR</sequence>
<feature type="domain" description="Carrier" evidence="4">
    <location>
        <begin position="51"/>
        <end position="126"/>
    </location>
</feature>
<dbReference type="SMART" id="SM00823">
    <property type="entry name" value="PKS_PP"/>
    <property type="match status" value="1"/>
</dbReference>
<dbReference type="InterPro" id="IPR036736">
    <property type="entry name" value="ACP-like_sf"/>
</dbReference>
<dbReference type="AlphaFoldDB" id="A0AB39QMU7"/>
<keyword evidence="1" id="KW-0596">Phosphopantetheine</keyword>
<keyword evidence="2" id="KW-0597">Phosphoprotein</keyword>
<reference evidence="5" key="1">
    <citation type="submission" date="2024-07" db="EMBL/GenBank/DDBJ databases">
        <authorList>
            <person name="Yu S.T."/>
        </authorList>
    </citation>
    <scope>NUCLEOTIDE SEQUENCE</scope>
    <source>
        <strain evidence="5">R39</strain>
    </source>
</reference>
<feature type="compositionally biased region" description="Basic and acidic residues" evidence="3">
    <location>
        <begin position="130"/>
        <end position="143"/>
    </location>
</feature>
<accession>A0AB39QMU7</accession>
<dbReference type="RefSeq" id="WP_234535826.1">
    <property type="nucleotide sequence ID" value="NZ_CP163441.1"/>
</dbReference>
<dbReference type="PROSITE" id="PS50075">
    <property type="entry name" value="CARRIER"/>
    <property type="match status" value="1"/>
</dbReference>
<dbReference type="InterPro" id="IPR020806">
    <property type="entry name" value="PKS_PP-bd"/>
</dbReference>
<protein>
    <submittedName>
        <fullName evidence="5">Acyl carrier protein</fullName>
    </submittedName>
</protein>
<dbReference type="GeneID" id="301465238"/>
<proteinExistence type="predicted"/>
<dbReference type="Gene3D" id="1.10.1200.10">
    <property type="entry name" value="ACP-like"/>
    <property type="match status" value="1"/>
</dbReference>
<name>A0AB39QMU7_9ACTN</name>
<dbReference type="EMBL" id="CP163441">
    <property type="protein sequence ID" value="XDQ43739.1"/>
    <property type="molecule type" value="Genomic_DNA"/>
</dbReference>
<dbReference type="SUPFAM" id="SSF47336">
    <property type="entry name" value="ACP-like"/>
    <property type="match status" value="1"/>
</dbReference>
<feature type="region of interest" description="Disordered" evidence="3">
    <location>
        <begin position="129"/>
        <end position="151"/>
    </location>
</feature>
<evidence type="ECO:0000256" key="2">
    <source>
        <dbReference type="ARBA" id="ARBA00022553"/>
    </source>
</evidence>
<dbReference type="GO" id="GO:0017000">
    <property type="term" value="P:antibiotic biosynthetic process"/>
    <property type="evidence" value="ECO:0007669"/>
    <property type="project" value="UniProtKB-ARBA"/>
</dbReference>
<gene>
    <name evidence="5" type="ORF">AB5J52_16535</name>
</gene>
<dbReference type="GO" id="GO:0031177">
    <property type="term" value="F:phosphopantetheine binding"/>
    <property type="evidence" value="ECO:0007669"/>
    <property type="project" value="InterPro"/>
</dbReference>